<dbReference type="RefSeq" id="WP_191790718.1">
    <property type="nucleotide sequence ID" value="NZ_JACSQE010000007.1"/>
</dbReference>
<dbReference type="PANTHER" id="PTHR30535">
    <property type="entry name" value="VITAMIN B12-BINDING PROTEIN"/>
    <property type="match status" value="1"/>
</dbReference>
<dbReference type="InterPro" id="IPR022287">
    <property type="entry name" value="ABC_trnsptr_F420-0_sub-bd_pred"/>
</dbReference>
<comment type="similarity">
    <text evidence="1">Belongs to the bacterial solute-binding protein 8 family.</text>
</comment>
<comment type="caution">
    <text evidence="4">The sequence shown here is derived from an EMBL/GenBank/DDBJ whole genome shotgun (WGS) entry which is preliminary data.</text>
</comment>
<reference evidence="4 5" key="1">
    <citation type="submission" date="2020-08" db="EMBL/GenBank/DDBJ databases">
        <title>A Genomic Blueprint of the Chicken Gut Microbiome.</title>
        <authorList>
            <person name="Gilroy R."/>
            <person name="Ravi A."/>
            <person name="Getino M."/>
            <person name="Pursley I."/>
            <person name="Horton D.L."/>
            <person name="Alikhan N.-F."/>
            <person name="Baker D."/>
            <person name="Gharbi K."/>
            <person name="Hall N."/>
            <person name="Watson M."/>
            <person name="Adriaenssens E.M."/>
            <person name="Foster-Nyarko E."/>
            <person name="Jarju S."/>
            <person name="Secka A."/>
            <person name="Antonio M."/>
            <person name="Oren A."/>
            <person name="Chaudhuri R."/>
            <person name="La Ragione R.M."/>
            <person name="Hildebrand F."/>
            <person name="Pallen M.J."/>
        </authorList>
    </citation>
    <scope>NUCLEOTIDE SEQUENCE [LARGE SCALE GENOMIC DNA]</scope>
    <source>
        <strain evidence="4 5">Sa2CUA8</strain>
    </source>
</reference>
<organism evidence="4 5">
    <name type="scientific">Oerskovia gallyi</name>
    <dbReference type="NCBI Taxonomy" id="2762226"/>
    <lineage>
        <taxon>Bacteria</taxon>
        <taxon>Bacillati</taxon>
        <taxon>Actinomycetota</taxon>
        <taxon>Actinomycetes</taxon>
        <taxon>Micrococcales</taxon>
        <taxon>Cellulomonadaceae</taxon>
        <taxon>Oerskovia</taxon>
    </lineage>
</organism>
<feature type="chain" id="PRO_5046736587" evidence="2">
    <location>
        <begin position="33"/>
        <end position="354"/>
    </location>
</feature>
<dbReference type="SUPFAM" id="SSF53807">
    <property type="entry name" value="Helical backbone' metal receptor"/>
    <property type="match status" value="1"/>
</dbReference>
<dbReference type="Gene3D" id="3.40.50.1980">
    <property type="entry name" value="Nitrogenase molybdenum iron protein domain"/>
    <property type="match status" value="2"/>
</dbReference>
<dbReference type="NCBIfam" id="TIGR03868">
    <property type="entry name" value="F420-O_ABCperi"/>
    <property type="match status" value="1"/>
</dbReference>
<keyword evidence="5" id="KW-1185">Reference proteome</keyword>
<protein>
    <submittedName>
        <fullName evidence="4">F420-0 ABC transporter substrate-binding protein</fullName>
    </submittedName>
</protein>
<evidence type="ECO:0000256" key="1">
    <source>
        <dbReference type="ARBA" id="ARBA00008814"/>
    </source>
</evidence>
<dbReference type="Pfam" id="PF01497">
    <property type="entry name" value="Peripla_BP_2"/>
    <property type="match status" value="1"/>
</dbReference>
<gene>
    <name evidence="4" type="ORF">H9640_09905</name>
</gene>
<sequence>MRPVRPSVRPARRARRAGPTAALVLASSLALAGCAGGQTLASGEPSAAPSGTAEASATTYPLTLDNCGFDVTFDAAPHKVVTIKSSTTEMMLALGLGDRLVGTAFPDGPVAEQWADAAADLPVVATPLTDKVPGAEAVLTLAPDLVYAGWESNLTAEGAGDRTTLQQLGVQTYVSPSACKAEAYKPDPLTFDDVFAEITEAGEIFDVAGTAQDLVAAQRAELDAVQADDRGLTALWYSSGSDIPYVGAGIGAPQMIMDAVGLENIAASVQDTWTPFSFEEIIAADPDVIVLVDSAWNTAQSKIDALKTNPATANLTAVQGDRFLTVPFPATEAGVRNVDAVKDLGAQLAAITVP</sequence>
<evidence type="ECO:0000313" key="4">
    <source>
        <dbReference type="EMBL" id="MBD7998864.1"/>
    </source>
</evidence>
<dbReference type="InterPro" id="IPR050902">
    <property type="entry name" value="ABC_Transporter_SBP"/>
</dbReference>
<evidence type="ECO:0000256" key="2">
    <source>
        <dbReference type="SAM" id="SignalP"/>
    </source>
</evidence>
<dbReference type="PANTHER" id="PTHR30535:SF7">
    <property type="entry name" value="IRON(III) DICITRATE-BINDING PROTEIN"/>
    <property type="match status" value="1"/>
</dbReference>
<name>A0ABR8V252_9CELL</name>
<dbReference type="PROSITE" id="PS50983">
    <property type="entry name" value="FE_B12_PBP"/>
    <property type="match status" value="1"/>
</dbReference>
<evidence type="ECO:0000259" key="3">
    <source>
        <dbReference type="PROSITE" id="PS50983"/>
    </source>
</evidence>
<accession>A0ABR8V252</accession>
<feature type="domain" description="Fe/B12 periplasmic-binding" evidence="3">
    <location>
        <begin position="79"/>
        <end position="354"/>
    </location>
</feature>
<dbReference type="Proteomes" id="UP000633601">
    <property type="component" value="Unassembled WGS sequence"/>
</dbReference>
<dbReference type="PROSITE" id="PS51257">
    <property type="entry name" value="PROKAR_LIPOPROTEIN"/>
    <property type="match status" value="1"/>
</dbReference>
<feature type="signal peptide" evidence="2">
    <location>
        <begin position="1"/>
        <end position="32"/>
    </location>
</feature>
<keyword evidence="2" id="KW-0732">Signal</keyword>
<evidence type="ECO:0000313" key="5">
    <source>
        <dbReference type="Proteomes" id="UP000633601"/>
    </source>
</evidence>
<proteinExistence type="inferred from homology"/>
<dbReference type="EMBL" id="JACSQE010000007">
    <property type="protein sequence ID" value="MBD7998864.1"/>
    <property type="molecule type" value="Genomic_DNA"/>
</dbReference>
<dbReference type="InterPro" id="IPR002491">
    <property type="entry name" value="ABC_transptr_periplasmic_BD"/>
</dbReference>